<dbReference type="Pfam" id="PF04359">
    <property type="entry name" value="DUF493"/>
    <property type="match status" value="1"/>
</dbReference>
<dbReference type="InterPro" id="IPR007454">
    <property type="entry name" value="UPF0250_YbeD-like"/>
</dbReference>
<protein>
    <recommendedName>
        <fullName evidence="2">UPF0250 protein AAY24_14265</fullName>
    </recommendedName>
</protein>
<dbReference type="KEGG" id="seds:AAY24_14265"/>
<evidence type="ECO:0000313" key="3">
    <source>
        <dbReference type="EMBL" id="AKH21333.1"/>
    </source>
</evidence>
<dbReference type="AlphaFoldDB" id="A0A0F7K329"/>
<dbReference type="SUPFAM" id="SSF117991">
    <property type="entry name" value="YbeD/HP0495-like"/>
    <property type="match status" value="1"/>
</dbReference>
<reference evidence="3 4" key="1">
    <citation type="journal article" date="2015" name="Genome Announc.">
        <title>Complete Genome Sequence of Sedimenticola thiotaurini Strain SIP-G1, a Polyphosphate- and Polyhydroxyalkanoate-Accumulating Sulfur-Oxidizing Gammaproteobacterium Isolated from Salt Marsh Sediments.</title>
        <authorList>
            <person name="Flood B.E."/>
            <person name="Jones D.S."/>
            <person name="Bailey J.V."/>
        </authorList>
    </citation>
    <scope>NUCLEOTIDE SEQUENCE [LARGE SCALE GENOMIC DNA]</scope>
    <source>
        <strain evidence="3 4">SIP-G1</strain>
    </source>
</reference>
<dbReference type="Proteomes" id="UP000034410">
    <property type="component" value="Chromosome"/>
</dbReference>
<dbReference type="PATRIC" id="fig|1543721.4.peg.2954"/>
<dbReference type="RefSeq" id="WP_046860262.1">
    <property type="nucleotide sequence ID" value="NZ_CP011412.1"/>
</dbReference>
<dbReference type="PANTHER" id="PTHR38036:SF1">
    <property type="entry name" value="UPF0250 PROTEIN YBED"/>
    <property type="match status" value="1"/>
</dbReference>
<organism evidence="3 4">
    <name type="scientific">Sedimenticola thiotaurini</name>
    <dbReference type="NCBI Taxonomy" id="1543721"/>
    <lineage>
        <taxon>Bacteria</taxon>
        <taxon>Pseudomonadati</taxon>
        <taxon>Pseudomonadota</taxon>
        <taxon>Gammaproteobacteria</taxon>
        <taxon>Chromatiales</taxon>
        <taxon>Sedimenticolaceae</taxon>
        <taxon>Sedimenticola</taxon>
    </lineage>
</organism>
<dbReference type="OrthoDB" id="9793424at2"/>
<evidence type="ECO:0000256" key="1">
    <source>
        <dbReference type="ARBA" id="ARBA00008460"/>
    </source>
</evidence>
<sequence>MKQERDTLLEFPCQFSVKAMGLASHPDFEALITEIVATHVPDLPGDACRSRASSNGKYLSVTVTFQATSKAQLDAIYYALTDHDDVVMSL</sequence>
<evidence type="ECO:0000313" key="4">
    <source>
        <dbReference type="Proteomes" id="UP000034410"/>
    </source>
</evidence>
<evidence type="ECO:0000256" key="2">
    <source>
        <dbReference type="HAMAP-Rule" id="MF_00659"/>
    </source>
</evidence>
<dbReference type="EMBL" id="CP011412">
    <property type="protein sequence ID" value="AKH21333.1"/>
    <property type="molecule type" value="Genomic_DNA"/>
</dbReference>
<dbReference type="InterPro" id="IPR027471">
    <property type="entry name" value="YbeD-like_sf"/>
</dbReference>
<proteinExistence type="inferred from homology"/>
<dbReference type="HAMAP" id="MF_00659">
    <property type="entry name" value="UPF0250"/>
    <property type="match status" value="1"/>
</dbReference>
<gene>
    <name evidence="3" type="ORF">AAY24_14265</name>
</gene>
<keyword evidence="4" id="KW-1185">Reference proteome</keyword>
<accession>A0A0F7K329</accession>
<dbReference type="PANTHER" id="PTHR38036">
    <property type="entry name" value="UPF0250 PROTEIN YBED"/>
    <property type="match status" value="1"/>
</dbReference>
<comment type="similarity">
    <text evidence="1 2">Belongs to the UPF0250 family.</text>
</comment>
<dbReference type="Gene3D" id="3.30.70.260">
    <property type="match status" value="1"/>
</dbReference>
<dbReference type="GO" id="GO:0005829">
    <property type="term" value="C:cytosol"/>
    <property type="evidence" value="ECO:0007669"/>
    <property type="project" value="TreeGrafter"/>
</dbReference>
<name>A0A0F7K329_9GAMM</name>